<proteinExistence type="predicted"/>
<dbReference type="InParanoid" id="A0A1X7V9Z0"/>
<evidence type="ECO:0000313" key="1">
    <source>
        <dbReference type="EnsemblMetazoa" id="Aqu2.1.36831_001"/>
    </source>
</evidence>
<reference evidence="1" key="1">
    <citation type="submission" date="2017-05" db="UniProtKB">
        <authorList>
            <consortium name="EnsemblMetazoa"/>
        </authorList>
    </citation>
    <scope>IDENTIFICATION</scope>
</reference>
<dbReference type="AlphaFoldDB" id="A0A1X7V9Z0"/>
<dbReference type="EnsemblMetazoa" id="Aqu2.1.36831_001">
    <property type="protein sequence ID" value="Aqu2.1.36831_001"/>
    <property type="gene ID" value="Aqu2.1.36831"/>
</dbReference>
<accession>A0A1X7V9Z0</accession>
<protein>
    <submittedName>
        <fullName evidence="1">Uncharacterized protein</fullName>
    </submittedName>
</protein>
<organism evidence="1">
    <name type="scientific">Amphimedon queenslandica</name>
    <name type="common">Sponge</name>
    <dbReference type="NCBI Taxonomy" id="400682"/>
    <lineage>
        <taxon>Eukaryota</taxon>
        <taxon>Metazoa</taxon>
        <taxon>Porifera</taxon>
        <taxon>Demospongiae</taxon>
        <taxon>Heteroscleromorpha</taxon>
        <taxon>Haplosclerida</taxon>
        <taxon>Niphatidae</taxon>
        <taxon>Amphimedon</taxon>
    </lineage>
</organism>
<sequence length="91" mass="10062">CVVGTIEAMMKTKKSLDKMTTIPFEELPTVKKVLGRIKEEDGNVTYHDSTAESLYNHIAELFEADDIPMSNICGFAADTTNIMFGLNVCVD</sequence>
<name>A0A1X7V9Z0_AMPQE</name>